<reference evidence="10 11" key="1">
    <citation type="journal article" date="2013" name="J. Microbiol.">
        <title>Mucilaginibacter ginsenosidivorax sp. nov., with ginsenoside converting activity isolated from sediment.</title>
        <authorList>
            <person name="Kim J.K."/>
            <person name="Choi T.E."/>
            <person name="Liu Q.M."/>
            <person name="Park H.Y."/>
            <person name="Yi T.H."/>
            <person name="Yoon M.H."/>
            <person name="Kim S.C."/>
            <person name="Im W.T."/>
        </authorList>
    </citation>
    <scope>NUCLEOTIDE SEQUENCE [LARGE SCALE GENOMIC DNA]</scope>
    <source>
        <strain evidence="10 11">KHI28</strain>
    </source>
</reference>
<evidence type="ECO:0000256" key="5">
    <source>
        <dbReference type="ARBA" id="ARBA00023136"/>
    </source>
</evidence>
<dbReference type="InterPro" id="IPR037066">
    <property type="entry name" value="Plug_dom_sf"/>
</dbReference>
<dbReference type="SUPFAM" id="SSF49464">
    <property type="entry name" value="Carboxypeptidase regulatory domain-like"/>
    <property type="match status" value="1"/>
</dbReference>
<dbReference type="Pfam" id="PF07715">
    <property type="entry name" value="Plug"/>
    <property type="match status" value="1"/>
</dbReference>
<dbReference type="InterPro" id="IPR039426">
    <property type="entry name" value="TonB-dep_rcpt-like"/>
</dbReference>
<organism evidence="10 11">
    <name type="scientific">Mucilaginibacter ginsenosidivorax</name>
    <dbReference type="NCBI Taxonomy" id="862126"/>
    <lineage>
        <taxon>Bacteria</taxon>
        <taxon>Pseudomonadati</taxon>
        <taxon>Bacteroidota</taxon>
        <taxon>Sphingobacteriia</taxon>
        <taxon>Sphingobacteriales</taxon>
        <taxon>Sphingobacteriaceae</taxon>
        <taxon>Mucilaginibacter</taxon>
    </lineage>
</organism>
<dbReference type="Gene3D" id="2.40.170.20">
    <property type="entry name" value="TonB-dependent receptor, beta-barrel domain"/>
    <property type="match status" value="1"/>
</dbReference>
<dbReference type="GO" id="GO:0009279">
    <property type="term" value="C:cell outer membrane"/>
    <property type="evidence" value="ECO:0007669"/>
    <property type="project" value="UniProtKB-SubCell"/>
</dbReference>
<dbReference type="Pfam" id="PF16344">
    <property type="entry name" value="FecR_C"/>
    <property type="match status" value="1"/>
</dbReference>
<accession>A0A5B8W6J1</accession>
<feature type="domain" description="TonB-dependent receptor plug" evidence="8">
    <location>
        <begin position="227"/>
        <end position="340"/>
    </location>
</feature>
<dbReference type="Pfam" id="PF13715">
    <property type="entry name" value="CarbopepD_reg_2"/>
    <property type="match status" value="1"/>
</dbReference>
<evidence type="ECO:0000256" key="2">
    <source>
        <dbReference type="ARBA" id="ARBA00022448"/>
    </source>
</evidence>
<evidence type="ECO:0000313" key="11">
    <source>
        <dbReference type="Proteomes" id="UP000321362"/>
    </source>
</evidence>
<dbReference type="PROSITE" id="PS52016">
    <property type="entry name" value="TONB_DEPENDENT_REC_3"/>
    <property type="match status" value="1"/>
</dbReference>
<evidence type="ECO:0000259" key="9">
    <source>
        <dbReference type="Pfam" id="PF16344"/>
    </source>
</evidence>
<keyword evidence="4 7" id="KW-0812">Transmembrane</keyword>
<evidence type="ECO:0000256" key="3">
    <source>
        <dbReference type="ARBA" id="ARBA00022452"/>
    </source>
</evidence>
<dbReference type="Gene3D" id="2.170.130.10">
    <property type="entry name" value="TonB-dependent receptor, plug domain"/>
    <property type="match status" value="1"/>
</dbReference>
<proteinExistence type="inferred from homology"/>
<dbReference type="FunFam" id="2.60.40.1120:FF:000003">
    <property type="entry name" value="Outer membrane protein Omp121"/>
    <property type="match status" value="1"/>
</dbReference>
<evidence type="ECO:0000256" key="7">
    <source>
        <dbReference type="PROSITE-ProRule" id="PRU01360"/>
    </source>
</evidence>
<keyword evidence="3 7" id="KW-1134">Transmembrane beta strand</keyword>
<sequence>MNYCLLNSHFWCKIMRITFSQLLIITLMTGISYARPTSAQTILDKKITLTVEDKTLVEVLKVLAKKHQVQFVYNQDIIQSKEKISAAFNDQNLKDVLDQLLLRYNINYEVFKNKIILTNLQPAEDPVVAQPGVQDLKISGKVVDEKNQPLVGVSVSVKGTNSGTVTDINGNFSLTVAKASDILVFKYIGYSTLETPISGASPLTIKLTADSKALSEVVVIGYGTKKKIDLTGTVSSIQADEIARANATGTQDAMQGRIAGVDIKRGSGKPGSDFTIEIRGANSITGNTQPLYVIDGVPVAVNGSPSNPANDINPADIERIDILKDASSTAIYGSRGANGVVLITTKRGAKGSSKIIYTGYTGIVNPYHLPPVMDGPTFVNYVRDFFNAQAGYPATPIPDSKLFSATELTNIQNGTYTNWIDLIKRNGSQSNHNISITGGDDKTTYFTSAGYQLYQGTTKAEDSKKYTLKAGLDKTINNTFRAGASVYSTFVNNHLGSAEVFRSAYRLRPTGSAYNADGSPRFFAYESETQITNPLFEFNNEIRQQQYVHVLPNIYAEANLMKGLKIRTSFSPDLTFQRQGQYDDTFTKQQAGTKPALGQSSTNQYINYTWENLLVYNAAIGRHKFDVTLGNTFEYHQQDFSSISAQGLPYRSLWYNLGSATTITINGNAIAPITTVGSGYSQQNLTSYFGRANYTFNNRYLFTATFRADANSVFAPGHKWGYFPSGSFAWIASEESFLKNIQVLDLLKFRLSYGKSGNASSVGPYATQATVGQSPYDFNGVAANGFAPNFGNQSLTWEKTDEYNAGVELGLWKNRIGLDVNLYRKTSKGSILNQQVPPENGYSSQTTNLGSVRNQGIEIGLNTVNVSSGKFSWTTNFNFAANYNKIVQLYGDGKNDIGNAWFLGYKVREIYNYKIIGVWQTSEAQQAAVYGAKPGQYKIQDINNDGKIDATNDRQILGSSIPNWFGGVTSTINYANFDFSFTVYTRQGTYENSVFLEQLLNGDQNRARFGAFDRSYWTPTNPSNQWSNKAVNSSDPANTIAQFQNSSYTKISNITLGYTIPKSILSKVKISNLRVYVDAFNPFIFSKFIGWDPENPSGSSALNQDFRTRTFILGLNLTL</sequence>
<dbReference type="InterPro" id="IPR008969">
    <property type="entry name" value="CarboxyPept-like_regulatory"/>
</dbReference>
<gene>
    <name evidence="10" type="ORF">FSB76_22305</name>
</gene>
<dbReference type="Gene3D" id="2.60.40.1120">
    <property type="entry name" value="Carboxypeptidase-like, regulatory domain"/>
    <property type="match status" value="1"/>
</dbReference>
<keyword evidence="2 7" id="KW-0813">Transport</keyword>
<dbReference type="InterPro" id="IPR032508">
    <property type="entry name" value="FecR_C"/>
</dbReference>
<dbReference type="KEGG" id="mgk:FSB76_22305"/>
<comment type="similarity">
    <text evidence="7">Belongs to the TonB-dependent receptor family.</text>
</comment>
<dbReference type="Gene3D" id="3.55.50.30">
    <property type="match status" value="1"/>
</dbReference>
<dbReference type="AlphaFoldDB" id="A0A5B8W6J1"/>
<keyword evidence="5 7" id="KW-0472">Membrane</keyword>
<evidence type="ECO:0000256" key="6">
    <source>
        <dbReference type="ARBA" id="ARBA00023237"/>
    </source>
</evidence>
<keyword evidence="6 7" id="KW-0998">Cell outer membrane</keyword>
<dbReference type="SUPFAM" id="SSF56935">
    <property type="entry name" value="Porins"/>
    <property type="match status" value="1"/>
</dbReference>
<evidence type="ECO:0000256" key="1">
    <source>
        <dbReference type="ARBA" id="ARBA00004571"/>
    </source>
</evidence>
<dbReference type="EMBL" id="CP042437">
    <property type="protein sequence ID" value="QEC78545.1"/>
    <property type="molecule type" value="Genomic_DNA"/>
</dbReference>
<protein>
    <submittedName>
        <fullName evidence="10">SusC/RagA family TonB-linked outer membrane protein</fullName>
    </submittedName>
</protein>
<dbReference type="InterPro" id="IPR023996">
    <property type="entry name" value="TonB-dep_OMP_SusC/RagA"/>
</dbReference>
<keyword evidence="11" id="KW-1185">Reference proteome</keyword>
<dbReference type="InterPro" id="IPR023997">
    <property type="entry name" value="TonB-dep_OMP_SusC/RagA_CS"/>
</dbReference>
<dbReference type="Proteomes" id="UP000321362">
    <property type="component" value="Chromosome"/>
</dbReference>
<comment type="subcellular location">
    <subcellularLocation>
        <location evidence="1 7">Cell outer membrane</location>
        <topology evidence="1 7">Multi-pass membrane protein</topology>
    </subcellularLocation>
</comment>
<evidence type="ECO:0000259" key="8">
    <source>
        <dbReference type="Pfam" id="PF07715"/>
    </source>
</evidence>
<feature type="domain" description="Protein FecR C-terminal" evidence="9">
    <location>
        <begin position="49"/>
        <end position="116"/>
    </location>
</feature>
<evidence type="ECO:0000256" key="4">
    <source>
        <dbReference type="ARBA" id="ARBA00022692"/>
    </source>
</evidence>
<evidence type="ECO:0000313" key="10">
    <source>
        <dbReference type="EMBL" id="QEC78545.1"/>
    </source>
</evidence>
<dbReference type="NCBIfam" id="TIGR04056">
    <property type="entry name" value="OMP_RagA_SusC"/>
    <property type="match status" value="1"/>
</dbReference>
<dbReference type="NCBIfam" id="TIGR04057">
    <property type="entry name" value="SusC_RagA_signa"/>
    <property type="match status" value="1"/>
</dbReference>
<dbReference type="InterPro" id="IPR012910">
    <property type="entry name" value="Plug_dom"/>
</dbReference>
<dbReference type="InterPro" id="IPR036942">
    <property type="entry name" value="Beta-barrel_TonB_sf"/>
</dbReference>
<name>A0A5B8W6J1_9SPHI</name>
<dbReference type="FunFam" id="2.170.130.10:FF:000008">
    <property type="entry name" value="SusC/RagA family TonB-linked outer membrane protein"/>
    <property type="match status" value="1"/>
</dbReference>